<feature type="region of interest" description="Disordered" evidence="1">
    <location>
        <begin position="146"/>
        <end position="183"/>
    </location>
</feature>
<comment type="caution">
    <text evidence="2">The sequence shown here is derived from an EMBL/GenBank/DDBJ whole genome shotgun (WGS) entry which is preliminary data.</text>
</comment>
<feature type="non-terminal residue" evidence="2">
    <location>
        <position position="1"/>
    </location>
</feature>
<dbReference type="EMBL" id="CAJVCH010339454">
    <property type="protein sequence ID" value="CAG7815225.1"/>
    <property type="molecule type" value="Genomic_DNA"/>
</dbReference>
<dbReference type="AlphaFoldDB" id="A0A8J2KIQ5"/>
<keyword evidence="3" id="KW-1185">Reference proteome</keyword>
<gene>
    <name evidence="2" type="ORF">AFUS01_LOCUS25921</name>
</gene>
<dbReference type="Proteomes" id="UP000708208">
    <property type="component" value="Unassembled WGS sequence"/>
</dbReference>
<organism evidence="2 3">
    <name type="scientific">Allacma fusca</name>
    <dbReference type="NCBI Taxonomy" id="39272"/>
    <lineage>
        <taxon>Eukaryota</taxon>
        <taxon>Metazoa</taxon>
        <taxon>Ecdysozoa</taxon>
        <taxon>Arthropoda</taxon>
        <taxon>Hexapoda</taxon>
        <taxon>Collembola</taxon>
        <taxon>Symphypleona</taxon>
        <taxon>Sminthuridae</taxon>
        <taxon>Allacma</taxon>
    </lineage>
</organism>
<accession>A0A8J2KIQ5</accession>
<evidence type="ECO:0000256" key="1">
    <source>
        <dbReference type="SAM" id="MobiDB-lite"/>
    </source>
</evidence>
<reference evidence="2" key="1">
    <citation type="submission" date="2021-06" db="EMBL/GenBank/DDBJ databases">
        <authorList>
            <person name="Hodson N. C."/>
            <person name="Mongue J. A."/>
            <person name="Jaron S. K."/>
        </authorList>
    </citation>
    <scope>NUCLEOTIDE SEQUENCE</scope>
</reference>
<evidence type="ECO:0000313" key="3">
    <source>
        <dbReference type="Proteomes" id="UP000708208"/>
    </source>
</evidence>
<feature type="compositionally biased region" description="Polar residues" evidence="1">
    <location>
        <begin position="162"/>
        <end position="183"/>
    </location>
</feature>
<dbReference type="OrthoDB" id="10006939at2759"/>
<evidence type="ECO:0000313" key="2">
    <source>
        <dbReference type="EMBL" id="CAG7815225.1"/>
    </source>
</evidence>
<proteinExistence type="predicted"/>
<protein>
    <submittedName>
        <fullName evidence="2">Uncharacterized protein</fullName>
    </submittedName>
</protein>
<sequence length="227" mass="24669">PLVNRHIPSVYGGALDNVFIHHDAASSHTAQKTQDYAQDVRRSTGVKIIKNIDILVKSPDASPMDCFESSDFVNDYYDAGCNQPEIIPDPAVVNDRNNISVCENLNGNILNPGILNPVNENVNIPGVNNVITDYADIPAINNPIPEIRNSNETEEPEPIPVPQNSAGSKRSVKSNVSTRGSITTSRFGRMSELPDYIIDELLTSDDDCVVIGQDAETEESLLEGDAP</sequence>
<name>A0A8J2KIQ5_9HEXA</name>